<gene>
    <name evidence="1" type="ORF">EPI10_022008</name>
</gene>
<dbReference type="AlphaFoldDB" id="A0A5B6WIP5"/>
<name>A0A5B6WIP5_9ROSI</name>
<accession>A0A5B6WIP5</accession>
<dbReference type="EMBL" id="SMMG02000003">
    <property type="protein sequence ID" value="KAA3481659.1"/>
    <property type="molecule type" value="Genomic_DNA"/>
</dbReference>
<sequence>MSQQSFALKILRRFCMEICKPISTPIAILGCYMHLEKNLAMAKIFRKLTRTTITALWVVCYT</sequence>
<proteinExistence type="predicted"/>
<reference evidence="2" key="1">
    <citation type="journal article" date="2019" name="Plant Biotechnol. J.">
        <title>Genome sequencing of the Australian wild diploid species Gossypium australe highlights disease resistance and delayed gland morphogenesis.</title>
        <authorList>
            <person name="Cai Y."/>
            <person name="Cai X."/>
            <person name="Wang Q."/>
            <person name="Wang P."/>
            <person name="Zhang Y."/>
            <person name="Cai C."/>
            <person name="Xu Y."/>
            <person name="Wang K."/>
            <person name="Zhou Z."/>
            <person name="Wang C."/>
            <person name="Geng S."/>
            <person name="Li B."/>
            <person name="Dong Q."/>
            <person name="Hou Y."/>
            <person name="Wang H."/>
            <person name="Ai P."/>
            <person name="Liu Z."/>
            <person name="Yi F."/>
            <person name="Sun M."/>
            <person name="An G."/>
            <person name="Cheng J."/>
            <person name="Zhang Y."/>
            <person name="Shi Q."/>
            <person name="Xie Y."/>
            <person name="Shi X."/>
            <person name="Chang Y."/>
            <person name="Huang F."/>
            <person name="Chen Y."/>
            <person name="Hong S."/>
            <person name="Mi L."/>
            <person name="Sun Q."/>
            <person name="Zhang L."/>
            <person name="Zhou B."/>
            <person name="Peng R."/>
            <person name="Zhang X."/>
            <person name="Liu F."/>
        </authorList>
    </citation>
    <scope>NUCLEOTIDE SEQUENCE [LARGE SCALE GENOMIC DNA]</scope>
    <source>
        <strain evidence="2">cv. PA1801</strain>
    </source>
</reference>
<dbReference type="Proteomes" id="UP000325315">
    <property type="component" value="Unassembled WGS sequence"/>
</dbReference>
<organism evidence="1 2">
    <name type="scientific">Gossypium australe</name>
    <dbReference type="NCBI Taxonomy" id="47621"/>
    <lineage>
        <taxon>Eukaryota</taxon>
        <taxon>Viridiplantae</taxon>
        <taxon>Streptophyta</taxon>
        <taxon>Embryophyta</taxon>
        <taxon>Tracheophyta</taxon>
        <taxon>Spermatophyta</taxon>
        <taxon>Magnoliopsida</taxon>
        <taxon>eudicotyledons</taxon>
        <taxon>Gunneridae</taxon>
        <taxon>Pentapetalae</taxon>
        <taxon>rosids</taxon>
        <taxon>malvids</taxon>
        <taxon>Malvales</taxon>
        <taxon>Malvaceae</taxon>
        <taxon>Malvoideae</taxon>
        <taxon>Gossypium</taxon>
    </lineage>
</organism>
<evidence type="ECO:0000313" key="1">
    <source>
        <dbReference type="EMBL" id="KAA3481659.1"/>
    </source>
</evidence>
<comment type="caution">
    <text evidence="1">The sequence shown here is derived from an EMBL/GenBank/DDBJ whole genome shotgun (WGS) entry which is preliminary data.</text>
</comment>
<evidence type="ECO:0000313" key="2">
    <source>
        <dbReference type="Proteomes" id="UP000325315"/>
    </source>
</evidence>
<keyword evidence="2" id="KW-1185">Reference proteome</keyword>
<protein>
    <submittedName>
        <fullName evidence="1">Uncharacterized protein</fullName>
    </submittedName>
</protein>